<evidence type="ECO:0000313" key="2">
    <source>
        <dbReference type="Proteomes" id="UP001280121"/>
    </source>
</evidence>
<organism evidence="1 2">
    <name type="scientific">Dipteronia dyeriana</name>
    <dbReference type="NCBI Taxonomy" id="168575"/>
    <lineage>
        <taxon>Eukaryota</taxon>
        <taxon>Viridiplantae</taxon>
        <taxon>Streptophyta</taxon>
        <taxon>Embryophyta</taxon>
        <taxon>Tracheophyta</taxon>
        <taxon>Spermatophyta</taxon>
        <taxon>Magnoliopsida</taxon>
        <taxon>eudicotyledons</taxon>
        <taxon>Gunneridae</taxon>
        <taxon>Pentapetalae</taxon>
        <taxon>rosids</taxon>
        <taxon>malvids</taxon>
        <taxon>Sapindales</taxon>
        <taxon>Sapindaceae</taxon>
        <taxon>Hippocastanoideae</taxon>
        <taxon>Acereae</taxon>
        <taxon>Dipteronia</taxon>
    </lineage>
</organism>
<accession>A0AAD9TGJ9</accession>
<gene>
    <name evidence="1" type="ORF">Ddye_029887</name>
</gene>
<dbReference type="AlphaFoldDB" id="A0AAD9TGJ9"/>
<dbReference type="Proteomes" id="UP001280121">
    <property type="component" value="Unassembled WGS sequence"/>
</dbReference>
<reference evidence="1" key="1">
    <citation type="journal article" date="2023" name="Plant J.">
        <title>Genome sequences and population genomics provide insights into the demographic history, inbreeding, and mutation load of two 'living fossil' tree species of Dipteronia.</title>
        <authorList>
            <person name="Feng Y."/>
            <person name="Comes H.P."/>
            <person name="Chen J."/>
            <person name="Zhu S."/>
            <person name="Lu R."/>
            <person name="Zhang X."/>
            <person name="Li P."/>
            <person name="Qiu J."/>
            <person name="Olsen K.M."/>
            <person name="Qiu Y."/>
        </authorList>
    </citation>
    <scope>NUCLEOTIDE SEQUENCE</scope>
    <source>
        <strain evidence="1">KIB01</strain>
    </source>
</reference>
<name>A0AAD9TGJ9_9ROSI</name>
<comment type="caution">
    <text evidence="1">The sequence shown here is derived from an EMBL/GenBank/DDBJ whole genome shotgun (WGS) entry which is preliminary data.</text>
</comment>
<sequence>MELPFLCRGHGQLFGLCRAKQWSISVAQLLRRAKNLMLQIPSQSKQTDSTKSFTSKGVFIGWLAYRTKGASAKFILAFDFGSEEFGEIMLPEYHRNGDTLFQHVSHEREVFLTVLRESLALIASC</sequence>
<proteinExistence type="predicted"/>
<dbReference type="EMBL" id="JANJYI010000009">
    <property type="protein sequence ID" value="KAK2635095.1"/>
    <property type="molecule type" value="Genomic_DNA"/>
</dbReference>
<evidence type="ECO:0000313" key="1">
    <source>
        <dbReference type="EMBL" id="KAK2635095.1"/>
    </source>
</evidence>
<keyword evidence="2" id="KW-1185">Reference proteome</keyword>
<protein>
    <submittedName>
        <fullName evidence="1">Uncharacterized protein</fullName>
    </submittedName>
</protein>